<protein>
    <submittedName>
        <fullName evidence="4">Uncharacterized protein</fullName>
    </submittedName>
</protein>
<evidence type="ECO:0000313" key="5">
    <source>
        <dbReference type="Proteomes" id="UP000292702"/>
    </source>
</evidence>
<feature type="chain" id="PRO_5020568141" evidence="3">
    <location>
        <begin position="26"/>
        <end position="156"/>
    </location>
</feature>
<sequence>MRHIPAPSYTLAALVAASFLPTAHAYCYFDEFGFEHCRLSTGSRVGIAIGLIVLALGLIAAATMIMKRRRMQHNATYITQPQAPGQQYNTAYQQNYQPGYGGGYGTPQFDPNGPQYPPKSYAGYDASAGFAPPSGPPPPQYAYTPPPGPPPGVAKE</sequence>
<dbReference type="STRING" id="92696.A0A4R0RT32"/>
<evidence type="ECO:0000313" key="4">
    <source>
        <dbReference type="EMBL" id="TCD71066.1"/>
    </source>
</evidence>
<gene>
    <name evidence="4" type="ORF">EIP91_000158</name>
</gene>
<evidence type="ECO:0000256" key="1">
    <source>
        <dbReference type="SAM" id="MobiDB-lite"/>
    </source>
</evidence>
<feature type="transmembrane region" description="Helical" evidence="2">
    <location>
        <begin position="45"/>
        <end position="65"/>
    </location>
</feature>
<dbReference type="Proteomes" id="UP000292702">
    <property type="component" value="Unassembled WGS sequence"/>
</dbReference>
<proteinExistence type="predicted"/>
<organism evidence="4 5">
    <name type="scientific">Steccherinum ochraceum</name>
    <dbReference type="NCBI Taxonomy" id="92696"/>
    <lineage>
        <taxon>Eukaryota</taxon>
        <taxon>Fungi</taxon>
        <taxon>Dikarya</taxon>
        <taxon>Basidiomycota</taxon>
        <taxon>Agaricomycotina</taxon>
        <taxon>Agaricomycetes</taxon>
        <taxon>Polyporales</taxon>
        <taxon>Steccherinaceae</taxon>
        <taxon>Steccherinum</taxon>
    </lineage>
</organism>
<keyword evidence="2" id="KW-0812">Transmembrane</keyword>
<feature type="signal peptide" evidence="3">
    <location>
        <begin position="1"/>
        <end position="25"/>
    </location>
</feature>
<evidence type="ECO:0000256" key="2">
    <source>
        <dbReference type="SAM" id="Phobius"/>
    </source>
</evidence>
<dbReference type="OrthoDB" id="2758522at2759"/>
<feature type="region of interest" description="Disordered" evidence="1">
    <location>
        <begin position="90"/>
        <end position="156"/>
    </location>
</feature>
<evidence type="ECO:0000256" key="3">
    <source>
        <dbReference type="SAM" id="SignalP"/>
    </source>
</evidence>
<dbReference type="EMBL" id="RWJN01000010">
    <property type="protein sequence ID" value="TCD71066.1"/>
    <property type="molecule type" value="Genomic_DNA"/>
</dbReference>
<name>A0A4R0RT32_9APHY</name>
<comment type="caution">
    <text evidence="4">The sequence shown here is derived from an EMBL/GenBank/DDBJ whole genome shotgun (WGS) entry which is preliminary data.</text>
</comment>
<keyword evidence="3" id="KW-0732">Signal</keyword>
<keyword evidence="2" id="KW-1133">Transmembrane helix</keyword>
<accession>A0A4R0RT32</accession>
<reference evidence="4 5" key="1">
    <citation type="submission" date="2018-11" db="EMBL/GenBank/DDBJ databases">
        <title>Genome assembly of Steccherinum ochraceum LE-BIN_3174, the white-rot fungus of the Steccherinaceae family (The Residual Polyporoid clade, Polyporales, Basidiomycota).</title>
        <authorList>
            <person name="Fedorova T.V."/>
            <person name="Glazunova O.A."/>
            <person name="Landesman E.O."/>
            <person name="Moiseenko K.V."/>
            <person name="Psurtseva N.V."/>
            <person name="Savinova O.S."/>
            <person name="Shakhova N.V."/>
            <person name="Tyazhelova T.V."/>
            <person name="Vasina D.V."/>
        </authorList>
    </citation>
    <scope>NUCLEOTIDE SEQUENCE [LARGE SCALE GENOMIC DNA]</scope>
    <source>
        <strain evidence="4 5">LE-BIN_3174</strain>
    </source>
</reference>
<feature type="compositionally biased region" description="Pro residues" evidence="1">
    <location>
        <begin position="133"/>
        <end position="156"/>
    </location>
</feature>
<keyword evidence="5" id="KW-1185">Reference proteome</keyword>
<keyword evidence="2" id="KW-0472">Membrane</keyword>
<dbReference type="AlphaFoldDB" id="A0A4R0RT32"/>